<feature type="domain" description="Uroporphyrinogen decarboxylase (URO-D)" evidence="1">
    <location>
        <begin position="239"/>
        <end position="360"/>
    </location>
</feature>
<protein>
    <recommendedName>
        <fullName evidence="1">Uroporphyrinogen decarboxylase (URO-D) domain-containing protein</fullName>
    </recommendedName>
</protein>
<evidence type="ECO:0000313" key="2">
    <source>
        <dbReference type="EMBL" id="MBC3889361.1"/>
    </source>
</evidence>
<dbReference type="EMBL" id="WJBD01000018">
    <property type="protein sequence ID" value="MBC3889361.1"/>
    <property type="molecule type" value="Genomic_DNA"/>
</dbReference>
<sequence>MDSSIQTIYTEKIDRFNLAFKRDTPDRVPILFMSEMWPVHHCGLSAEKVLKNPLLFYKAFEKTFSEIYIDGLYGLGNLWIKPIFDALNNSGSYKLTDGIVNYEDKISCYMDVDDYNSLIKNPGHYILNEFFPKKFKVLESGDTISAQALEHAYNAFVNYRQANLELIDKTENVLGIPIFARTLAFSGPDMLLDYFRGFEGIITDINRIPQLFLKASSALNLFITNIKMRIYNTPEDGHFILLPLHLGSYLKPKDFEKYYLPFLNQLLEMYTKNNYTVCLFFENDWTPYLEYFDSFPDGKILGIFEYGDLSKIKKKVGHKICIIGGMPISQLSYGTKKECIDMAKRIIDECAPGGGYIFSTDKILLSLDDGCFENIRAVHEFVYDYAKY</sequence>
<keyword evidence="3" id="KW-1185">Reference proteome</keyword>
<dbReference type="Gene3D" id="3.20.20.210">
    <property type="match status" value="1"/>
</dbReference>
<dbReference type="OrthoDB" id="9813603at2"/>
<dbReference type="Pfam" id="PF01208">
    <property type="entry name" value="URO-D"/>
    <property type="match status" value="1"/>
</dbReference>
<evidence type="ECO:0000313" key="3">
    <source>
        <dbReference type="Proteomes" id="UP000616595"/>
    </source>
</evidence>
<dbReference type="RefSeq" id="WP_148567039.1">
    <property type="nucleotide sequence ID" value="NZ_RXYA01000007.1"/>
</dbReference>
<dbReference type="Proteomes" id="UP000616595">
    <property type="component" value="Unassembled WGS sequence"/>
</dbReference>
<dbReference type="InterPro" id="IPR038071">
    <property type="entry name" value="UROD/MetE-like_sf"/>
</dbReference>
<gene>
    <name evidence="2" type="ORF">GH810_13685</name>
</gene>
<comment type="caution">
    <text evidence="2">The sequence shown here is derived from an EMBL/GenBank/DDBJ whole genome shotgun (WGS) entry which is preliminary data.</text>
</comment>
<dbReference type="SUPFAM" id="SSF51726">
    <property type="entry name" value="UROD/MetE-like"/>
    <property type="match status" value="1"/>
</dbReference>
<organism evidence="2 3">
    <name type="scientific">Acetobacterium paludosum</name>
    <dbReference type="NCBI Taxonomy" id="52693"/>
    <lineage>
        <taxon>Bacteria</taxon>
        <taxon>Bacillati</taxon>
        <taxon>Bacillota</taxon>
        <taxon>Clostridia</taxon>
        <taxon>Eubacteriales</taxon>
        <taxon>Eubacteriaceae</taxon>
        <taxon>Acetobacterium</taxon>
    </lineage>
</organism>
<reference evidence="2" key="1">
    <citation type="submission" date="2019-10" db="EMBL/GenBank/DDBJ databases">
        <authorList>
            <person name="Ross D.E."/>
            <person name="Gulliver D."/>
        </authorList>
    </citation>
    <scope>NUCLEOTIDE SEQUENCE</scope>
    <source>
        <strain evidence="2">DER-2019</strain>
    </source>
</reference>
<proteinExistence type="predicted"/>
<dbReference type="AlphaFoldDB" id="A0A923I0D2"/>
<reference evidence="2" key="2">
    <citation type="submission" date="2020-10" db="EMBL/GenBank/DDBJ databases">
        <title>Comparative genomics of the Acetobacterium genus.</title>
        <authorList>
            <person name="Marshall C."/>
            <person name="May H."/>
            <person name="Norman S."/>
        </authorList>
    </citation>
    <scope>NUCLEOTIDE SEQUENCE</scope>
    <source>
        <strain evidence="2">DER-2019</strain>
    </source>
</reference>
<accession>A0A923I0D2</accession>
<dbReference type="GO" id="GO:0006779">
    <property type="term" value="P:porphyrin-containing compound biosynthetic process"/>
    <property type="evidence" value="ECO:0007669"/>
    <property type="project" value="InterPro"/>
</dbReference>
<dbReference type="GO" id="GO:0004853">
    <property type="term" value="F:uroporphyrinogen decarboxylase activity"/>
    <property type="evidence" value="ECO:0007669"/>
    <property type="project" value="InterPro"/>
</dbReference>
<dbReference type="InterPro" id="IPR000257">
    <property type="entry name" value="Uroporphyrinogen_deCOase"/>
</dbReference>
<name>A0A923I0D2_9FIRM</name>
<evidence type="ECO:0000259" key="1">
    <source>
        <dbReference type="Pfam" id="PF01208"/>
    </source>
</evidence>